<dbReference type="EMBL" id="MU251276">
    <property type="protein sequence ID" value="KAG9250554.1"/>
    <property type="molecule type" value="Genomic_DNA"/>
</dbReference>
<evidence type="ECO:0000256" key="1">
    <source>
        <dbReference type="SAM" id="Phobius"/>
    </source>
</evidence>
<dbReference type="RefSeq" id="XP_046114478.1">
    <property type="nucleotide sequence ID" value="XM_046259285.1"/>
</dbReference>
<gene>
    <name evidence="2" type="ORF">F5Z01DRAFT_359322</name>
</gene>
<name>A0A9P7ZED6_9HYPO</name>
<dbReference type="OrthoDB" id="422736at2759"/>
<keyword evidence="1" id="KW-1133">Transmembrane helix</keyword>
<evidence type="ECO:0000313" key="3">
    <source>
        <dbReference type="Proteomes" id="UP000887229"/>
    </source>
</evidence>
<protein>
    <submittedName>
        <fullName evidence="2">Uncharacterized protein</fullName>
    </submittedName>
</protein>
<dbReference type="AlphaFoldDB" id="A0A9P7ZED6"/>
<evidence type="ECO:0000313" key="2">
    <source>
        <dbReference type="EMBL" id="KAG9250554.1"/>
    </source>
</evidence>
<comment type="caution">
    <text evidence="2">The sequence shown here is derived from an EMBL/GenBank/DDBJ whole genome shotgun (WGS) entry which is preliminary data.</text>
</comment>
<organism evidence="2 3">
    <name type="scientific">Emericellopsis atlantica</name>
    <dbReference type="NCBI Taxonomy" id="2614577"/>
    <lineage>
        <taxon>Eukaryota</taxon>
        <taxon>Fungi</taxon>
        <taxon>Dikarya</taxon>
        <taxon>Ascomycota</taxon>
        <taxon>Pezizomycotina</taxon>
        <taxon>Sordariomycetes</taxon>
        <taxon>Hypocreomycetidae</taxon>
        <taxon>Hypocreales</taxon>
        <taxon>Bionectriaceae</taxon>
        <taxon>Emericellopsis</taxon>
    </lineage>
</organism>
<proteinExistence type="predicted"/>
<feature type="transmembrane region" description="Helical" evidence="1">
    <location>
        <begin position="12"/>
        <end position="29"/>
    </location>
</feature>
<accession>A0A9P7ZED6</accession>
<keyword evidence="1" id="KW-0812">Transmembrane</keyword>
<dbReference type="PANTHER" id="PTHR36587:SF2">
    <property type="entry name" value="EXPRESSION SITE-ASSOCIATED GENE 3 (ESAG3)-LIKE PROTEIN"/>
    <property type="match status" value="1"/>
</dbReference>
<dbReference type="PANTHER" id="PTHR36587">
    <property type="entry name" value="EXPRESSION SITE-ASSOCIATED GENE 3 (ESAG3)-LIKE PROTEIN"/>
    <property type="match status" value="1"/>
</dbReference>
<keyword evidence="3" id="KW-1185">Reference proteome</keyword>
<keyword evidence="1" id="KW-0472">Membrane</keyword>
<reference evidence="2" key="1">
    <citation type="journal article" date="2021" name="IMA Fungus">
        <title>Genomic characterization of three marine fungi, including Emericellopsis atlantica sp. nov. with signatures of a generalist lifestyle and marine biomass degradation.</title>
        <authorList>
            <person name="Hagestad O.C."/>
            <person name="Hou L."/>
            <person name="Andersen J.H."/>
            <person name="Hansen E.H."/>
            <person name="Altermark B."/>
            <person name="Li C."/>
            <person name="Kuhnert E."/>
            <person name="Cox R.J."/>
            <person name="Crous P.W."/>
            <person name="Spatafora J.W."/>
            <person name="Lail K."/>
            <person name="Amirebrahimi M."/>
            <person name="Lipzen A."/>
            <person name="Pangilinan J."/>
            <person name="Andreopoulos W."/>
            <person name="Hayes R.D."/>
            <person name="Ng V."/>
            <person name="Grigoriev I.V."/>
            <person name="Jackson S.A."/>
            <person name="Sutton T.D.S."/>
            <person name="Dobson A.D.W."/>
            <person name="Rama T."/>
        </authorList>
    </citation>
    <scope>NUCLEOTIDE SEQUENCE</scope>
    <source>
        <strain evidence="2">TS7</strain>
    </source>
</reference>
<sequence>MLPTCGTRRQSLIVLAVFAILLCSLFYNHNDLRVPRLLVDSRFVPKPHQRLPLLPVAKEDLQKVHVLLPAPSRDVSTCKTILSATVMGYPIPHILGHGEGEHDETLIGGGRHLSKIEKTLEWLSSQPPEHASDTVVIVDAYGAFNHHPSNPTAHATGEAWFQLPLDVLLKRYRGNLESSNRRLAERMGVAFEKENDIRQRVVFGADKMCTPADPASVACYPIPESPLPKEIYGPWTEDMRLNHTAHLNRYLSANFIVGSVEDMTRVFTRASQKIDLARNSTNGAYAISGSDQAVFQHMFGEQEYRREALRRRHHGGPADLSVVEGALVHNPLNPNFPHEIPDTISSLPDLGIAVDYWADLATQTDLHEDDGRWLTYAHDIPPQLIGRRPGICVPQVDGALPLDLLNSTTRLPRAIVSDAALWSPARGWDEMPLYSNLCLDTIPVVVNHNGPQENRHRDWPEMWMQPHARRILDGLMKKTEEEGRYEIAGGAYIDWEYTGWEQLCPAGFEAELYRETAFLGEQS</sequence>
<dbReference type="CDD" id="cd22997">
    <property type="entry name" value="GT_LH"/>
    <property type="match status" value="1"/>
</dbReference>
<dbReference type="GeneID" id="70290188"/>
<dbReference type="Proteomes" id="UP000887229">
    <property type="component" value="Unassembled WGS sequence"/>
</dbReference>